<dbReference type="AlphaFoldDB" id="A0A8H5GZC3"/>
<feature type="compositionally biased region" description="Polar residues" evidence="6">
    <location>
        <begin position="575"/>
        <end position="589"/>
    </location>
</feature>
<dbReference type="PANTHER" id="PTHR24205:SF16">
    <property type="entry name" value="GH01042P-RELATED"/>
    <property type="match status" value="1"/>
</dbReference>
<dbReference type="GO" id="GO:0030695">
    <property type="term" value="F:GTPase regulator activity"/>
    <property type="evidence" value="ECO:0007669"/>
    <property type="project" value="UniProtKB-ARBA"/>
</dbReference>
<keyword evidence="9" id="KW-1185">Reference proteome</keyword>
<feature type="region of interest" description="Disordered" evidence="6">
    <location>
        <begin position="33"/>
        <end position="250"/>
    </location>
</feature>
<feature type="compositionally biased region" description="Polar residues" evidence="6">
    <location>
        <begin position="49"/>
        <end position="68"/>
    </location>
</feature>
<dbReference type="GO" id="GO:0003712">
    <property type="term" value="F:transcription coregulator activity"/>
    <property type="evidence" value="ECO:0007669"/>
    <property type="project" value="TreeGrafter"/>
</dbReference>
<dbReference type="SUPFAM" id="SSF57716">
    <property type="entry name" value="Glucocorticoid receptor-like (DNA-binding domain)"/>
    <property type="match status" value="2"/>
</dbReference>
<keyword evidence="3 5" id="KW-0862">Zinc</keyword>
<comment type="caution">
    <text evidence="8">The sequence shown here is derived from an EMBL/GenBank/DDBJ whole genome shotgun (WGS) entry which is preliminary data.</text>
</comment>
<dbReference type="EMBL" id="JAACJM010000003">
    <property type="protein sequence ID" value="KAF5373742.1"/>
    <property type="molecule type" value="Genomic_DNA"/>
</dbReference>
<feature type="region of interest" description="Disordered" evidence="6">
    <location>
        <begin position="307"/>
        <end position="591"/>
    </location>
</feature>
<feature type="compositionally biased region" description="Acidic residues" evidence="6">
    <location>
        <begin position="417"/>
        <end position="427"/>
    </location>
</feature>
<dbReference type="SMART" id="SM00132">
    <property type="entry name" value="LIM"/>
    <property type="match status" value="2"/>
</dbReference>
<proteinExistence type="predicted"/>
<keyword evidence="2" id="KW-0677">Repeat</keyword>
<dbReference type="Gene3D" id="2.10.110.10">
    <property type="entry name" value="Cysteine Rich Protein"/>
    <property type="match status" value="2"/>
</dbReference>
<dbReference type="Proteomes" id="UP000559256">
    <property type="component" value="Unassembled WGS sequence"/>
</dbReference>
<accession>A0A8H5GZC3</accession>
<feature type="compositionally biased region" description="Low complexity" evidence="6">
    <location>
        <begin position="309"/>
        <end position="331"/>
    </location>
</feature>
<feature type="compositionally biased region" description="Low complexity" evidence="6">
    <location>
        <begin position="178"/>
        <end position="189"/>
    </location>
</feature>
<feature type="compositionally biased region" description="Pro residues" evidence="6">
    <location>
        <begin position="143"/>
        <end position="153"/>
    </location>
</feature>
<evidence type="ECO:0000259" key="7">
    <source>
        <dbReference type="PROSITE" id="PS50023"/>
    </source>
</evidence>
<feature type="compositionally biased region" description="Low complexity" evidence="6">
    <location>
        <begin position="89"/>
        <end position="142"/>
    </location>
</feature>
<evidence type="ECO:0000256" key="4">
    <source>
        <dbReference type="ARBA" id="ARBA00023038"/>
    </source>
</evidence>
<evidence type="ECO:0000256" key="3">
    <source>
        <dbReference type="ARBA" id="ARBA00022833"/>
    </source>
</evidence>
<feature type="compositionally biased region" description="Basic and acidic residues" evidence="6">
    <location>
        <begin position="72"/>
        <end position="88"/>
    </location>
</feature>
<reference evidence="8 9" key="1">
    <citation type="journal article" date="2020" name="ISME J.">
        <title>Uncovering the hidden diversity of litter-decomposition mechanisms in mushroom-forming fungi.</title>
        <authorList>
            <person name="Floudas D."/>
            <person name="Bentzer J."/>
            <person name="Ahren D."/>
            <person name="Johansson T."/>
            <person name="Persson P."/>
            <person name="Tunlid A."/>
        </authorList>
    </citation>
    <scope>NUCLEOTIDE SEQUENCE [LARGE SCALE GENOMIC DNA]</scope>
    <source>
        <strain evidence="8 9">CBS 291.85</strain>
    </source>
</reference>
<evidence type="ECO:0000256" key="5">
    <source>
        <dbReference type="PROSITE-ProRule" id="PRU00125"/>
    </source>
</evidence>
<name>A0A8H5GZC3_9AGAR</name>
<keyword evidence="1 5" id="KW-0479">Metal-binding</keyword>
<dbReference type="OrthoDB" id="1112565at2759"/>
<dbReference type="GO" id="GO:0005634">
    <property type="term" value="C:nucleus"/>
    <property type="evidence" value="ECO:0007669"/>
    <property type="project" value="TreeGrafter"/>
</dbReference>
<keyword evidence="4 5" id="KW-0440">LIM domain</keyword>
<feature type="compositionally biased region" description="Low complexity" evidence="6">
    <location>
        <begin position="351"/>
        <end position="379"/>
    </location>
</feature>
<dbReference type="PROSITE" id="PS50023">
    <property type="entry name" value="LIM_DOMAIN_2"/>
    <property type="match status" value="1"/>
</dbReference>
<gene>
    <name evidence="8" type="ORF">D9758_000703</name>
</gene>
<dbReference type="PANTHER" id="PTHR24205">
    <property type="entry name" value="FOUR AND A HALF LIM DOMAINS PROTEIN"/>
    <property type="match status" value="1"/>
</dbReference>
<sequence>MLLAPSPPSAPRVSQILPTVKCSQCNIPVPISELGDHVCGGPSGPSPAPQTISQRRGNDSISLNSLPSGPSRRPDFKPKATSPLREHVSSPSTSSTRTRSNSNASSGRVSVLSSVSSARRPSVSSARRPSISSTRRPSISSSAPPPTALPPIPSVLKSPQPPSRAGTPMSPIRQRTVSPPSNLNQSPPSFIAGQSQSERERKMSAPGAPLMSRERNVSVGSVGLPATPTSSRSTQSPVPSFAGLQQHGRAEPDTKIGGEAGMAGVGRRGFAAAAQAAMFIQPQQNFSMGFRRPSAPQTLDIGAAIRTAGTPPLTTSGYSSSYSNGPISPLSPQIPFPVSPVKADLPPPRNPTNTAPPDTPRANIPLRSLSKSTTVSSTSDLRISLGSTARSRSIKSRPAQSDHDSDSECGLAYADSTDNEDEDDRSEYEETSKSRHISGRSSYGALLKRRASPPPPLPGGSILQGGFRDTKFGRPRAPSAASSLSSYSDSETTPVTKPVHTREPSSEIGQALGLSPSRRKSGKDLGKDVDDLLDEYNPPSTNIFDEADASRPVARRSKTIGATTMRKNSEDTKLPTRSNTEKAPSSSTVGREKETRKKVRLCLRCEKRMEDGKWVRVDGGGVLCTSCWKNMYLPKCRRCNKSIEKQAVSSSDGQLKGKYHKDCFTCSKCFKPFPDKVFYVYNGKPMCQFHYAEANNSLCSAGRCGQPIEGPCALDHQGNRYHPEHLTCEYPGPVAGLPGCSKRLEEYWEYEGRMLCERHANIMMTLGEDDEDDEDDEEYRSRRETRALKRTTRFIDLNLGLGGDSGGLGASGLC</sequence>
<evidence type="ECO:0000256" key="2">
    <source>
        <dbReference type="ARBA" id="ARBA00022737"/>
    </source>
</evidence>
<feature type="compositionally biased region" description="Low complexity" evidence="6">
    <location>
        <begin position="477"/>
        <end position="490"/>
    </location>
</feature>
<dbReference type="CDD" id="cd08368">
    <property type="entry name" value="LIM"/>
    <property type="match status" value="1"/>
</dbReference>
<evidence type="ECO:0000313" key="9">
    <source>
        <dbReference type="Proteomes" id="UP000559256"/>
    </source>
</evidence>
<evidence type="ECO:0000313" key="8">
    <source>
        <dbReference type="EMBL" id="KAF5373742.1"/>
    </source>
</evidence>
<evidence type="ECO:0000256" key="1">
    <source>
        <dbReference type="ARBA" id="ARBA00022723"/>
    </source>
</evidence>
<protein>
    <recommendedName>
        <fullName evidence="7">LIM zinc-binding domain-containing protein</fullName>
    </recommendedName>
</protein>
<evidence type="ECO:0000256" key="6">
    <source>
        <dbReference type="SAM" id="MobiDB-lite"/>
    </source>
</evidence>
<dbReference type="Pfam" id="PF00412">
    <property type="entry name" value="LIM"/>
    <property type="match status" value="1"/>
</dbReference>
<dbReference type="PROSITE" id="PS00478">
    <property type="entry name" value="LIM_DOMAIN_1"/>
    <property type="match status" value="1"/>
</dbReference>
<dbReference type="GO" id="GO:0046872">
    <property type="term" value="F:metal ion binding"/>
    <property type="evidence" value="ECO:0007669"/>
    <property type="project" value="UniProtKB-KW"/>
</dbReference>
<feature type="domain" description="LIM zinc-binding" evidence="7">
    <location>
        <begin position="634"/>
        <end position="697"/>
    </location>
</feature>
<dbReference type="InterPro" id="IPR001781">
    <property type="entry name" value="Znf_LIM"/>
</dbReference>
<feature type="compositionally biased region" description="Polar residues" evidence="6">
    <location>
        <begin position="227"/>
        <end position="238"/>
    </location>
</feature>
<organism evidence="8 9">
    <name type="scientific">Tetrapyrgos nigripes</name>
    <dbReference type="NCBI Taxonomy" id="182062"/>
    <lineage>
        <taxon>Eukaryota</taxon>
        <taxon>Fungi</taxon>
        <taxon>Dikarya</taxon>
        <taxon>Basidiomycota</taxon>
        <taxon>Agaricomycotina</taxon>
        <taxon>Agaricomycetes</taxon>
        <taxon>Agaricomycetidae</taxon>
        <taxon>Agaricales</taxon>
        <taxon>Marasmiineae</taxon>
        <taxon>Marasmiaceae</taxon>
        <taxon>Tetrapyrgos</taxon>
    </lineage>
</organism>